<dbReference type="PANTHER" id="PTHR45748:SF7">
    <property type="entry name" value="1-PHOSPHATIDYLINOSITOL 3-PHOSPHATE 5-KINASE-RELATED"/>
    <property type="match status" value="1"/>
</dbReference>
<dbReference type="AlphaFoldDB" id="A0A427AS40"/>
<dbReference type="InterPro" id="IPR027409">
    <property type="entry name" value="GroEL-like_apical_dom_sf"/>
</dbReference>
<dbReference type="Gene3D" id="3.30.810.10">
    <property type="entry name" value="2-Layer Sandwich"/>
    <property type="match status" value="1"/>
</dbReference>
<dbReference type="EMBL" id="AMZH03001516">
    <property type="protein sequence ID" value="RRT79030.1"/>
    <property type="molecule type" value="Genomic_DNA"/>
</dbReference>
<name>A0A427AS40_ENSVE</name>
<dbReference type="PROSITE" id="PS51455">
    <property type="entry name" value="PIPK"/>
    <property type="match status" value="1"/>
</dbReference>
<organism evidence="5 6">
    <name type="scientific">Ensete ventricosum</name>
    <name type="common">Abyssinian banana</name>
    <name type="synonym">Musa ensete</name>
    <dbReference type="NCBI Taxonomy" id="4639"/>
    <lineage>
        <taxon>Eukaryota</taxon>
        <taxon>Viridiplantae</taxon>
        <taxon>Streptophyta</taxon>
        <taxon>Embryophyta</taxon>
        <taxon>Tracheophyta</taxon>
        <taxon>Spermatophyta</taxon>
        <taxon>Magnoliopsida</taxon>
        <taxon>Liliopsida</taxon>
        <taxon>Zingiberales</taxon>
        <taxon>Musaceae</taxon>
        <taxon>Ensete</taxon>
    </lineage>
</organism>
<evidence type="ECO:0000259" key="4">
    <source>
        <dbReference type="PROSITE" id="PS51455"/>
    </source>
</evidence>
<keyword evidence="1" id="KW-0418">Kinase</keyword>
<proteinExistence type="predicted"/>
<keyword evidence="1" id="KW-0547">Nucleotide-binding</keyword>
<dbReference type="GO" id="GO:0000285">
    <property type="term" value="F:1-phosphatidylinositol-3-phosphate 5-kinase activity"/>
    <property type="evidence" value="ECO:0007669"/>
    <property type="project" value="TreeGrafter"/>
</dbReference>
<keyword evidence="3" id="KW-0732">Signal</keyword>
<sequence length="570" mass="63964">MVLIYVLFPFSGSMVVKGVVCKKNVAHRRMLSKIEKPRFLILGGALEYQRVTNLLSSFDTLLQQVNLPLSLKSGEMVACFKYASINVHSVYLPPPKLEFNFQHQEWVQEEVNKVCSFSNPHELLNGLMTRNKEDLALRAQRSFVSFDAPVSAVAEPINESGTRNEHDQYKQSTTNQQRLDLEHDKNTKLLSTSTSVSDQFDPPECGLDVHRVLSDGQFPVMADLSDTLDAKWRGENGSALVDGSKLKSVTSVEEAPTDSASENLEESICTDMMPARSGESAKDISILTKTSFSDLYAFINKNCDSSLSEYHPEYISLFKELMQQGWARLLLPLGVNDTVIPVYDDEPTSAISCALVCPDYHFQITDEFEKSRDGRESSMSLLIQESGNSQSFQSVEDIPFESFRSFGSLSRCKKWGAQGGKSNVFFAKSLDDRFIIKQVTKTELESFIKFAPEYFKYLLESISTGSPTCLAKILGIYQVAVKNLKGGKESRMDVLVMENLLFGRSVKWLYDLKGSSRSRYNADINDNNKVLLDQNLIEAMPTSPIFVGNKAKRLLERAVWNDTAFLAVSR</sequence>
<keyword evidence="1" id="KW-0808">Transferase</keyword>
<evidence type="ECO:0000256" key="2">
    <source>
        <dbReference type="SAM" id="MobiDB-lite"/>
    </source>
</evidence>
<feature type="chain" id="PRO_5019129403" description="PIPK domain-containing protein" evidence="3">
    <location>
        <begin position="19"/>
        <end position="570"/>
    </location>
</feature>
<dbReference type="Proteomes" id="UP000287651">
    <property type="component" value="Unassembled WGS sequence"/>
</dbReference>
<dbReference type="SUPFAM" id="SSF56104">
    <property type="entry name" value="SAICAR synthase-like"/>
    <property type="match status" value="1"/>
</dbReference>
<accession>A0A427AS40</accession>
<comment type="caution">
    <text evidence="5">The sequence shown here is derived from an EMBL/GenBank/DDBJ whole genome shotgun (WGS) entry which is preliminary data.</text>
</comment>
<evidence type="ECO:0000256" key="1">
    <source>
        <dbReference type="PROSITE-ProRule" id="PRU00781"/>
    </source>
</evidence>
<evidence type="ECO:0000313" key="6">
    <source>
        <dbReference type="Proteomes" id="UP000287651"/>
    </source>
</evidence>
<dbReference type="Gene3D" id="3.30.800.10">
    <property type="entry name" value="Phosphatidylinositol Phosphate Kinase II Beta"/>
    <property type="match status" value="1"/>
</dbReference>
<feature type="region of interest" description="Disordered" evidence="2">
    <location>
        <begin position="155"/>
        <end position="183"/>
    </location>
</feature>
<reference evidence="5 6" key="1">
    <citation type="journal article" date="2014" name="Agronomy (Basel)">
        <title>A Draft Genome Sequence for Ensete ventricosum, the Drought-Tolerant Tree Against Hunger.</title>
        <authorList>
            <person name="Harrison J."/>
            <person name="Moore K.A."/>
            <person name="Paszkiewicz K."/>
            <person name="Jones T."/>
            <person name="Grant M."/>
            <person name="Ambacheew D."/>
            <person name="Muzemil S."/>
            <person name="Studholme D.J."/>
        </authorList>
    </citation>
    <scope>NUCLEOTIDE SEQUENCE [LARGE SCALE GENOMIC DNA]</scope>
</reference>
<keyword evidence="1" id="KW-0067">ATP-binding</keyword>
<dbReference type="InterPro" id="IPR027483">
    <property type="entry name" value="PInositol-4-P-4/5-kinase_C_sf"/>
</dbReference>
<dbReference type="PANTHER" id="PTHR45748">
    <property type="entry name" value="1-PHOSPHATIDYLINOSITOL 3-PHOSPHATE 5-KINASE-RELATED"/>
    <property type="match status" value="1"/>
</dbReference>
<dbReference type="SMART" id="SM00330">
    <property type="entry name" value="PIPKc"/>
    <property type="match status" value="1"/>
</dbReference>
<dbReference type="GO" id="GO:0005524">
    <property type="term" value="F:ATP binding"/>
    <property type="evidence" value="ECO:0007669"/>
    <property type="project" value="UniProtKB-UniRule"/>
</dbReference>
<dbReference type="SUPFAM" id="SSF52029">
    <property type="entry name" value="GroEL apical domain-like"/>
    <property type="match status" value="1"/>
</dbReference>
<feature type="signal peptide" evidence="3">
    <location>
        <begin position="1"/>
        <end position="18"/>
    </location>
</feature>
<dbReference type="GO" id="GO:0046854">
    <property type="term" value="P:phosphatidylinositol phosphate biosynthetic process"/>
    <property type="evidence" value="ECO:0007669"/>
    <property type="project" value="TreeGrafter"/>
</dbReference>
<dbReference type="InterPro" id="IPR027484">
    <property type="entry name" value="PInositol-4-P-5-kinase_N"/>
</dbReference>
<protein>
    <recommendedName>
        <fullName evidence="4">PIPK domain-containing protein</fullName>
    </recommendedName>
</protein>
<dbReference type="Gene3D" id="3.50.7.10">
    <property type="entry name" value="GroEL"/>
    <property type="match status" value="1"/>
</dbReference>
<dbReference type="Pfam" id="PF01504">
    <property type="entry name" value="PIP5K"/>
    <property type="match status" value="1"/>
</dbReference>
<dbReference type="InterPro" id="IPR002498">
    <property type="entry name" value="PInositol-4-P-4/5-kinase_core"/>
</dbReference>
<dbReference type="GO" id="GO:0010008">
    <property type="term" value="C:endosome membrane"/>
    <property type="evidence" value="ECO:0007669"/>
    <property type="project" value="TreeGrafter"/>
</dbReference>
<evidence type="ECO:0000313" key="5">
    <source>
        <dbReference type="EMBL" id="RRT79030.1"/>
    </source>
</evidence>
<feature type="domain" description="PIPK" evidence="4">
    <location>
        <begin position="323"/>
        <end position="570"/>
    </location>
</feature>
<evidence type="ECO:0000256" key="3">
    <source>
        <dbReference type="SAM" id="SignalP"/>
    </source>
</evidence>
<gene>
    <name evidence="5" type="ORF">B296_00020155</name>
</gene>